<evidence type="ECO:0000256" key="1">
    <source>
        <dbReference type="SAM" id="MobiDB-lite"/>
    </source>
</evidence>
<accession>A0A9K3LLB2</accession>
<keyword evidence="3" id="KW-1185">Reference proteome</keyword>
<comment type="caution">
    <text evidence="2">The sequence shown here is derived from an EMBL/GenBank/DDBJ whole genome shotgun (WGS) entry which is preliminary data.</text>
</comment>
<sequence>MSSNPTSLPPSPFRRSNKKQRKDTYNVEKETNKTSESMNEKVGREQALQEQLMEHDNGRLVLHALSFLDVVTLCRKQAVSKHFKELCTQAITAKCGKNGPKPHTDATLRKTVKKFHTIMYDDGSSKEDMEEIACEYGFPIDSWNVSQVTSMSYLFVNKFFLMHTLDPGTHSMLRA</sequence>
<protein>
    <recommendedName>
        <fullName evidence="4">F-box domain-containing protein</fullName>
    </recommendedName>
</protein>
<reference evidence="2" key="1">
    <citation type="journal article" date="2021" name="Sci. Rep.">
        <title>Diploid genomic architecture of Nitzschia inconspicua, an elite biomass production diatom.</title>
        <authorList>
            <person name="Oliver A."/>
            <person name="Podell S."/>
            <person name="Pinowska A."/>
            <person name="Traller J.C."/>
            <person name="Smith S.R."/>
            <person name="McClure R."/>
            <person name="Beliaev A."/>
            <person name="Bohutskyi P."/>
            <person name="Hill E.A."/>
            <person name="Rabines A."/>
            <person name="Zheng H."/>
            <person name="Allen L.Z."/>
            <person name="Kuo A."/>
            <person name="Grigoriev I.V."/>
            <person name="Allen A.E."/>
            <person name="Hazlebeck D."/>
            <person name="Allen E.E."/>
        </authorList>
    </citation>
    <scope>NUCLEOTIDE SEQUENCE</scope>
    <source>
        <strain evidence="2">Hildebrandi</strain>
    </source>
</reference>
<feature type="compositionally biased region" description="Basic and acidic residues" evidence="1">
    <location>
        <begin position="22"/>
        <end position="44"/>
    </location>
</feature>
<gene>
    <name evidence="2" type="ORF">IV203_037111</name>
</gene>
<dbReference type="Proteomes" id="UP000693970">
    <property type="component" value="Unassembled WGS sequence"/>
</dbReference>
<feature type="region of interest" description="Disordered" evidence="1">
    <location>
        <begin position="1"/>
        <end position="46"/>
    </location>
</feature>
<name>A0A9K3LLB2_9STRA</name>
<evidence type="ECO:0000313" key="2">
    <source>
        <dbReference type="EMBL" id="KAG7363909.1"/>
    </source>
</evidence>
<reference evidence="2" key="2">
    <citation type="submission" date="2021-04" db="EMBL/GenBank/DDBJ databases">
        <authorList>
            <person name="Podell S."/>
        </authorList>
    </citation>
    <scope>NUCLEOTIDE SEQUENCE</scope>
    <source>
        <strain evidence="2">Hildebrandi</strain>
    </source>
</reference>
<organism evidence="2 3">
    <name type="scientific">Nitzschia inconspicua</name>
    <dbReference type="NCBI Taxonomy" id="303405"/>
    <lineage>
        <taxon>Eukaryota</taxon>
        <taxon>Sar</taxon>
        <taxon>Stramenopiles</taxon>
        <taxon>Ochrophyta</taxon>
        <taxon>Bacillariophyta</taxon>
        <taxon>Bacillariophyceae</taxon>
        <taxon>Bacillariophycidae</taxon>
        <taxon>Bacillariales</taxon>
        <taxon>Bacillariaceae</taxon>
        <taxon>Nitzschia</taxon>
    </lineage>
</organism>
<dbReference type="AlphaFoldDB" id="A0A9K3LLB2"/>
<evidence type="ECO:0000313" key="3">
    <source>
        <dbReference type="Proteomes" id="UP000693970"/>
    </source>
</evidence>
<proteinExistence type="predicted"/>
<dbReference type="EMBL" id="JAGRRH010000009">
    <property type="protein sequence ID" value="KAG7363909.1"/>
    <property type="molecule type" value="Genomic_DNA"/>
</dbReference>
<evidence type="ECO:0008006" key="4">
    <source>
        <dbReference type="Google" id="ProtNLM"/>
    </source>
</evidence>